<keyword evidence="5" id="KW-0804">Transcription</keyword>
<dbReference type="RefSeq" id="WP_003528508.1">
    <property type="nucleotide sequence ID" value="NZ_AGVV01000016.1"/>
</dbReference>
<dbReference type="GO" id="GO:0043565">
    <property type="term" value="F:sequence-specific DNA binding"/>
    <property type="evidence" value="ECO:0007669"/>
    <property type="project" value="TreeGrafter"/>
</dbReference>
<keyword evidence="2" id="KW-0805">Transcription regulation</keyword>
<dbReference type="AlphaFoldDB" id="H0FYF3"/>
<dbReference type="InterPro" id="IPR000847">
    <property type="entry name" value="LysR_HTH_N"/>
</dbReference>
<dbReference type="InterPro" id="IPR036390">
    <property type="entry name" value="WH_DNA-bd_sf"/>
</dbReference>
<dbReference type="CDD" id="cd08415">
    <property type="entry name" value="PBP2_LysR_opines_like"/>
    <property type="match status" value="1"/>
</dbReference>
<dbReference type="InterPro" id="IPR036388">
    <property type="entry name" value="WH-like_DNA-bd_sf"/>
</dbReference>
<evidence type="ECO:0000256" key="3">
    <source>
        <dbReference type="ARBA" id="ARBA00023125"/>
    </source>
</evidence>
<dbReference type="Gene3D" id="1.10.10.10">
    <property type="entry name" value="Winged helix-like DNA-binding domain superfamily/Winged helix DNA-binding domain"/>
    <property type="match status" value="1"/>
</dbReference>
<dbReference type="PRINTS" id="PR00039">
    <property type="entry name" value="HTHLYSR"/>
</dbReference>
<dbReference type="InterPro" id="IPR005119">
    <property type="entry name" value="LysR_subst-bd"/>
</dbReference>
<evidence type="ECO:0000256" key="1">
    <source>
        <dbReference type="ARBA" id="ARBA00009437"/>
    </source>
</evidence>
<proteinExistence type="inferred from homology"/>
<dbReference type="GO" id="GO:0010628">
    <property type="term" value="P:positive regulation of gene expression"/>
    <property type="evidence" value="ECO:0007669"/>
    <property type="project" value="TreeGrafter"/>
</dbReference>
<dbReference type="PATRIC" id="fig|1107881.3.peg.2258"/>
<gene>
    <name evidence="7" type="ORF">SM0020_11175</name>
</gene>
<keyword evidence="4" id="KW-0010">Activator</keyword>
<keyword evidence="3" id="KW-0238">DNA-binding</keyword>
<dbReference type="InterPro" id="IPR037424">
    <property type="entry name" value="NocR_PBP2"/>
</dbReference>
<evidence type="ECO:0000256" key="5">
    <source>
        <dbReference type="ARBA" id="ARBA00023163"/>
    </source>
</evidence>
<dbReference type="SUPFAM" id="SSF46785">
    <property type="entry name" value="Winged helix' DNA-binding domain"/>
    <property type="match status" value="1"/>
</dbReference>
<dbReference type="Pfam" id="PF00126">
    <property type="entry name" value="HTH_1"/>
    <property type="match status" value="1"/>
</dbReference>
<evidence type="ECO:0000259" key="6">
    <source>
        <dbReference type="PROSITE" id="PS50931"/>
    </source>
</evidence>
<protein>
    <submittedName>
        <fullName evidence="7">LysR family transcriptional regulator</fullName>
    </submittedName>
</protein>
<dbReference type="PANTHER" id="PTHR30427:SF1">
    <property type="entry name" value="TRANSCRIPTIONAL ACTIVATOR PROTEIN LYSR"/>
    <property type="match status" value="1"/>
</dbReference>
<dbReference type="SUPFAM" id="SSF53850">
    <property type="entry name" value="Periplasmic binding protein-like II"/>
    <property type="match status" value="1"/>
</dbReference>
<organism evidence="7 8">
    <name type="scientific">Sinorhizobium meliloti CCNWSX0020</name>
    <dbReference type="NCBI Taxonomy" id="1107881"/>
    <lineage>
        <taxon>Bacteria</taxon>
        <taxon>Pseudomonadati</taxon>
        <taxon>Pseudomonadota</taxon>
        <taxon>Alphaproteobacteria</taxon>
        <taxon>Hyphomicrobiales</taxon>
        <taxon>Rhizobiaceae</taxon>
        <taxon>Sinorhizobium/Ensifer group</taxon>
        <taxon>Sinorhizobium</taxon>
    </lineage>
</organism>
<sequence length="310" mass="33788">MSRPLRSLNARQIEAFRAVMVSGSITRAGRLLSISQPAVTRLIHNLEVDLGMPLFTRVGATVAPTPEARAFFIEVEKYFVSTDRLREAAMIIREHGAGRLRIATINALSGTCLPDAICDFAAEFPDILLSVHTGVSSDIIDLVAKGQVDIGFVALPPGRTDLDFRPLPASEVVCVLPKDHPLAARSAIGPADLHEQDYVALGPGSLMRLELHALLRAADAHPRLRIESLFSGTVVHYVERGLGIAVIDPLAALVVDPERTAVRRFVPRIRYELSVVYAPSVGRSPMFDGLVACMVKHYSRIVHEVVDRLA</sequence>
<accession>H0FYF3</accession>
<comment type="similarity">
    <text evidence="1">Belongs to the LysR transcriptional regulatory family.</text>
</comment>
<dbReference type="Gene3D" id="3.40.190.10">
    <property type="entry name" value="Periplasmic binding protein-like II"/>
    <property type="match status" value="2"/>
</dbReference>
<name>H0FYF3_RHIML</name>
<dbReference type="GO" id="GO:0003700">
    <property type="term" value="F:DNA-binding transcription factor activity"/>
    <property type="evidence" value="ECO:0007669"/>
    <property type="project" value="InterPro"/>
</dbReference>
<evidence type="ECO:0000313" key="7">
    <source>
        <dbReference type="EMBL" id="EHK78007.1"/>
    </source>
</evidence>
<dbReference type="PROSITE" id="PS50931">
    <property type="entry name" value="HTH_LYSR"/>
    <property type="match status" value="1"/>
</dbReference>
<evidence type="ECO:0000256" key="4">
    <source>
        <dbReference type="ARBA" id="ARBA00023159"/>
    </source>
</evidence>
<dbReference type="PANTHER" id="PTHR30427">
    <property type="entry name" value="TRANSCRIPTIONAL ACTIVATOR PROTEIN LYSR"/>
    <property type="match status" value="1"/>
</dbReference>
<dbReference type="Proteomes" id="UP000004038">
    <property type="component" value="Unassembled WGS sequence"/>
</dbReference>
<dbReference type="Pfam" id="PF03466">
    <property type="entry name" value="LysR_substrate"/>
    <property type="match status" value="1"/>
</dbReference>
<feature type="domain" description="HTH lysR-type" evidence="6">
    <location>
        <begin position="8"/>
        <end position="65"/>
    </location>
</feature>
<evidence type="ECO:0000256" key="2">
    <source>
        <dbReference type="ARBA" id="ARBA00023015"/>
    </source>
</evidence>
<dbReference type="EMBL" id="AGVV01000016">
    <property type="protein sequence ID" value="EHK78007.1"/>
    <property type="molecule type" value="Genomic_DNA"/>
</dbReference>
<evidence type="ECO:0000313" key="8">
    <source>
        <dbReference type="Proteomes" id="UP000004038"/>
    </source>
</evidence>
<reference evidence="7 8" key="1">
    <citation type="journal article" date="2012" name="J. Bacteriol.">
        <title>Draft Genome Sequence of Sinorhizobium meliloti CCNWSX0020, a Nitrogen-Fixing Symbiont with Copper Tolerance Capability Isolated from Lead-Zinc Mine Tailings.</title>
        <authorList>
            <person name="Li Z."/>
            <person name="Ma Z."/>
            <person name="Hao X."/>
            <person name="Wei G."/>
        </authorList>
    </citation>
    <scope>NUCLEOTIDE SEQUENCE [LARGE SCALE GENOMIC DNA]</scope>
    <source>
        <strain evidence="7 8">CCNWSX0020</strain>
    </source>
</reference>